<name>A0A9P7VIK7_9AGAR</name>
<sequence>MSWSKVAQLFGLHKLALIPDQHLLEDRVLFFLIRYPNRLSYHGDLLEAVEARRLGRNPSKTLRNIFYGLEDSFGALQEETRLSNSLDEEFRATVFFTIYDTSGNSFSKPFCQISLDHKTERRLEDKSRYYGLYSILDAMLAHQKK</sequence>
<gene>
    <name evidence="1" type="ORF">BT62DRAFT_923468</name>
</gene>
<dbReference type="EMBL" id="MU250562">
    <property type="protein sequence ID" value="KAG7441248.1"/>
    <property type="molecule type" value="Genomic_DNA"/>
</dbReference>
<evidence type="ECO:0000313" key="2">
    <source>
        <dbReference type="Proteomes" id="UP000812287"/>
    </source>
</evidence>
<organism evidence="1 2">
    <name type="scientific">Guyanagaster necrorhizus</name>
    <dbReference type="NCBI Taxonomy" id="856835"/>
    <lineage>
        <taxon>Eukaryota</taxon>
        <taxon>Fungi</taxon>
        <taxon>Dikarya</taxon>
        <taxon>Basidiomycota</taxon>
        <taxon>Agaricomycotina</taxon>
        <taxon>Agaricomycetes</taxon>
        <taxon>Agaricomycetidae</taxon>
        <taxon>Agaricales</taxon>
        <taxon>Marasmiineae</taxon>
        <taxon>Physalacriaceae</taxon>
        <taxon>Guyanagaster</taxon>
    </lineage>
</organism>
<reference evidence="1" key="1">
    <citation type="submission" date="2020-11" db="EMBL/GenBank/DDBJ databases">
        <title>Adaptations for nitrogen fixation in a non-lichenized fungal sporocarp promotes dispersal by wood-feeding termites.</title>
        <authorList>
            <consortium name="DOE Joint Genome Institute"/>
            <person name="Koch R.A."/>
            <person name="Yoon G."/>
            <person name="Arayal U."/>
            <person name="Lail K."/>
            <person name="Amirebrahimi M."/>
            <person name="Labutti K."/>
            <person name="Lipzen A."/>
            <person name="Riley R."/>
            <person name="Barry K."/>
            <person name="Henrissat B."/>
            <person name="Grigoriev I.V."/>
            <person name="Herr J.R."/>
            <person name="Aime M.C."/>
        </authorList>
    </citation>
    <scope>NUCLEOTIDE SEQUENCE</scope>
    <source>
        <strain evidence="1">MCA 3950</strain>
    </source>
</reference>
<evidence type="ECO:0000313" key="1">
    <source>
        <dbReference type="EMBL" id="KAG7441248.1"/>
    </source>
</evidence>
<accession>A0A9P7VIK7</accession>
<keyword evidence="2" id="KW-1185">Reference proteome</keyword>
<dbReference type="AlphaFoldDB" id="A0A9P7VIK7"/>
<comment type="caution">
    <text evidence="1">The sequence shown here is derived from an EMBL/GenBank/DDBJ whole genome shotgun (WGS) entry which is preliminary data.</text>
</comment>
<protein>
    <submittedName>
        <fullName evidence="1">Uncharacterized protein</fullName>
    </submittedName>
</protein>
<dbReference type="RefSeq" id="XP_043034748.1">
    <property type="nucleotide sequence ID" value="XM_043184517.1"/>
</dbReference>
<dbReference type="Proteomes" id="UP000812287">
    <property type="component" value="Unassembled WGS sequence"/>
</dbReference>
<dbReference type="GeneID" id="66106814"/>
<proteinExistence type="predicted"/>